<organism evidence="6 7">
    <name type="scientific">Candidatus Yanofskybacteria bacterium GW2011_GWD1_39_16</name>
    <dbReference type="NCBI Taxonomy" id="1619030"/>
    <lineage>
        <taxon>Bacteria</taxon>
        <taxon>Candidatus Yanofskyibacteriota</taxon>
    </lineage>
</organism>
<dbReference type="SUPFAM" id="SSF55194">
    <property type="entry name" value="Ribosome recycling factor, RRF"/>
    <property type="match status" value="1"/>
</dbReference>
<dbReference type="GO" id="GO:0043023">
    <property type="term" value="F:ribosomal large subunit binding"/>
    <property type="evidence" value="ECO:0007669"/>
    <property type="project" value="TreeGrafter"/>
</dbReference>
<dbReference type="InterPro" id="IPR036191">
    <property type="entry name" value="RRF_sf"/>
</dbReference>
<sequence>MYKDIINSKKADFETAFSHAKNDVASIRTGRASSSMVEEILCDYLGTKMRVKELATINVPEPRVISIVPWDKQAIPGIEKGIKESALSLNPVSDRDGIRVTLPALTEERRKEFTRLLGQKIEESRIKIRQVREEILKRVQIEVKEKKAREDDLHKAKEELQKLIDDLNKRFDELYKKKEQELLNS</sequence>
<dbReference type="PANTHER" id="PTHR20982:SF3">
    <property type="entry name" value="MITOCHONDRIAL RIBOSOME RECYCLING FACTOR PSEUDO 1"/>
    <property type="match status" value="1"/>
</dbReference>
<dbReference type="Gene3D" id="3.30.1360.40">
    <property type="match status" value="1"/>
</dbReference>
<evidence type="ECO:0000256" key="1">
    <source>
        <dbReference type="ARBA" id="ARBA00005912"/>
    </source>
</evidence>
<name>A0A837HZM9_9BACT</name>
<keyword evidence="3" id="KW-0963">Cytoplasm</keyword>
<dbReference type="Gene3D" id="1.10.132.20">
    <property type="entry name" value="Ribosome-recycling factor"/>
    <property type="match status" value="1"/>
</dbReference>
<dbReference type="AlphaFoldDB" id="A0A837HZM9"/>
<evidence type="ECO:0000256" key="3">
    <source>
        <dbReference type="HAMAP-Rule" id="MF_00040"/>
    </source>
</evidence>
<comment type="caution">
    <text evidence="6">The sequence shown here is derived from an EMBL/GenBank/DDBJ whole genome shotgun (WGS) entry which is preliminary data.</text>
</comment>
<dbReference type="Pfam" id="PF01765">
    <property type="entry name" value="RRF"/>
    <property type="match status" value="1"/>
</dbReference>
<dbReference type="FunFam" id="3.30.1360.40:FF:000001">
    <property type="entry name" value="Ribosome-recycling factor"/>
    <property type="match status" value="1"/>
</dbReference>
<protein>
    <recommendedName>
        <fullName evidence="3">Ribosome-recycling factor</fullName>
        <shortName evidence="3">RRF</shortName>
    </recommendedName>
    <alternativeName>
        <fullName evidence="3">Ribosome-releasing factor</fullName>
    </alternativeName>
</protein>
<evidence type="ECO:0000313" key="7">
    <source>
        <dbReference type="Proteomes" id="UP000033996"/>
    </source>
</evidence>
<proteinExistence type="inferred from homology"/>
<evidence type="ECO:0000256" key="4">
    <source>
        <dbReference type="SAM" id="Coils"/>
    </source>
</evidence>
<dbReference type="EMBL" id="LBWL01000020">
    <property type="protein sequence ID" value="KKR07808.1"/>
    <property type="molecule type" value="Genomic_DNA"/>
</dbReference>
<reference evidence="6 7" key="1">
    <citation type="journal article" date="2015" name="Nature">
        <title>rRNA introns, odd ribosomes, and small enigmatic genomes across a large radiation of phyla.</title>
        <authorList>
            <person name="Brown C.T."/>
            <person name="Hug L.A."/>
            <person name="Thomas B.C."/>
            <person name="Sharon I."/>
            <person name="Castelle C.J."/>
            <person name="Singh A."/>
            <person name="Wilkins M.J."/>
            <person name="Williams K.H."/>
            <person name="Banfield J.F."/>
        </authorList>
    </citation>
    <scope>NUCLEOTIDE SEQUENCE [LARGE SCALE GENOMIC DNA]</scope>
</reference>
<comment type="function">
    <text evidence="3">Responsible for the release of ribosomes from messenger RNA at the termination of protein biosynthesis. May increase the efficiency of translation by recycling ribosomes from one round of translation to another.</text>
</comment>
<dbReference type="InterPro" id="IPR002661">
    <property type="entry name" value="Ribosome_recyc_fac"/>
</dbReference>
<dbReference type="InterPro" id="IPR023584">
    <property type="entry name" value="Ribosome_recyc_fac_dom"/>
</dbReference>
<evidence type="ECO:0000313" key="6">
    <source>
        <dbReference type="EMBL" id="KKR07808.1"/>
    </source>
</evidence>
<dbReference type="PANTHER" id="PTHR20982">
    <property type="entry name" value="RIBOSOME RECYCLING FACTOR"/>
    <property type="match status" value="1"/>
</dbReference>
<keyword evidence="2 3" id="KW-0648">Protein biosynthesis</keyword>
<evidence type="ECO:0000256" key="2">
    <source>
        <dbReference type="ARBA" id="ARBA00022917"/>
    </source>
</evidence>
<comment type="subcellular location">
    <subcellularLocation>
        <location evidence="3">Cytoplasm</location>
    </subcellularLocation>
</comment>
<feature type="domain" description="Ribosome recycling factor" evidence="5">
    <location>
        <begin position="21"/>
        <end position="183"/>
    </location>
</feature>
<dbReference type="NCBIfam" id="TIGR00496">
    <property type="entry name" value="frr"/>
    <property type="match status" value="1"/>
</dbReference>
<feature type="coiled-coil region" evidence="4">
    <location>
        <begin position="143"/>
        <end position="184"/>
    </location>
</feature>
<dbReference type="GO" id="GO:0006415">
    <property type="term" value="P:translational termination"/>
    <property type="evidence" value="ECO:0007669"/>
    <property type="project" value="UniProtKB-UniRule"/>
</dbReference>
<dbReference type="GO" id="GO:0005737">
    <property type="term" value="C:cytoplasm"/>
    <property type="evidence" value="ECO:0007669"/>
    <property type="project" value="UniProtKB-SubCell"/>
</dbReference>
<dbReference type="Proteomes" id="UP000033996">
    <property type="component" value="Unassembled WGS sequence"/>
</dbReference>
<evidence type="ECO:0000259" key="5">
    <source>
        <dbReference type="Pfam" id="PF01765"/>
    </source>
</evidence>
<accession>A0A837HZM9</accession>
<comment type="similarity">
    <text evidence="1 3">Belongs to the RRF family.</text>
</comment>
<gene>
    <name evidence="3" type="primary">frr</name>
    <name evidence="6" type="ORF">UT35_C0020G0001</name>
</gene>
<keyword evidence="4" id="KW-0175">Coiled coil</keyword>
<dbReference type="HAMAP" id="MF_00040">
    <property type="entry name" value="RRF"/>
    <property type="match status" value="1"/>
</dbReference>